<keyword evidence="2" id="KW-1185">Reference proteome</keyword>
<organism evidence="1 2">
    <name type="scientific">Trametes sanguinea</name>
    <dbReference type="NCBI Taxonomy" id="158606"/>
    <lineage>
        <taxon>Eukaryota</taxon>
        <taxon>Fungi</taxon>
        <taxon>Dikarya</taxon>
        <taxon>Basidiomycota</taxon>
        <taxon>Agaricomycotina</taxon>
        <taxon>Agaricomycetes</taxon>
        <taxon>Polyporales</taxon>
        <taxon>Polyporaceae</taxon>
        <taxon>Trametes</taxon>
    </lineage>
</organism>
<evidence type="ECO:0000313" key="2">
    <source>
        <dbReference type="Proteomes" id="UP001144978"/>
    </source>
</evidence>
<evidence type="ECO:0000313" key="1">
    <source>
        <dbReference type="EMBL" id="KAJ2970008.1"/>
    </source>
</evidence>
<sequence length="149" mass="16196">MREDGLRSPLPPTSHPANGTVQLFSAKRPRADSEKVGAVLEVLMDQGIPFVSVAPPVTRDLTLIHGCAVLDDIGDDDDDDDGQVLSRCSPRSSIPDETASRLEAYEGAFVAKWVPQQAVLAHPVRSVWPDVFALRCSRRGLARRQRAGV</sequence>
<accession>A0ACC1MUZ1</accession>
<gene>
    <name evidence="1" type="ORF">NUW54_g12831</name>
</gene>
<name>A0ACC1MUZ1_9APHY</name>
<dbReference type="EMBL" id="JANSHE010005639">
    <property type="protein sequence ID" value="KAJ2970008.1"/>
    <property type="molecule type" value="Genomic_DNA"/>
</dbReference>
<protein>
    <submittedName>
        <fullName evidence="1">Uncharacterized protein</fullName>
    </submittedName>
</protein>
<proteinExistence type="predicted"/>
<dbReference type="Proteomes" id="UP001144978">
    <property type="component" value="Unassembled WGS sequence"/>
</dbReference>
<reference evidence="1" key="1">
    <citation type="submission" date="2022-08" db="EMBL/GenBank/DDBJ databases">
        <title>Genome Sequence of Pycnoporus sanguineus.</title>
        <authorList>
            <person name="Buettner E."/>
        </authorList>
    </citation>
    <scope>NUCLEOTIDE SEQUENCE</scope>
    <source>
        <strain evidence="1">CG-C14</strain>
    </source>
</reference>
<comment type="caution">
    <text evidence="1">The sequence shown here is derived from an EMBL/GenBank/DDBJ whole genome shotgun (WGS) entry which is preliminary data.</text>
</comment>